<protein>
    <submittedName>
        <fullName evidence="2">Uncharacterized protein</fullName>
    </submittedName>
</protein>
<feature type="region of interest" description="Disordered" evidence="1">
    <location>
        <begin position="73"/>
        <end position="154"/>
    </location>
</feature>
<dbReference type="EMBL" id="PGCI01000065">
    <property type="protein sequence ID" value="PLW43684.1"/>
    <property type="molecule type" value="Genomic_DNA"/>
</dbReference>
<gene>
    <name evidence="2" type="ORF">PCASD_08302</name>
</gene>
<organism evidence="2 3">
    <name type="scientific">Puccinia coronata f. sp. avenae</name>
    <dbReference type="NCBI Taxonomy" id="200324"/>
    <lineage>
        <taxon>Eukaryota</taxon>
        <taxon>Fungi</taxon>
        <taxon>Dikarya</taxon>
        <taxon>Basidiomycota</taxon>
        <taxon>Pucciniomycotina</taxon>
        <taxon>Pucciniomycetes</taxon>
        <taxon>Pucciniales</taxon>
        <taxon>Pucciniaceae</taxon>
        <taxon>Puccinia</taxon>
    </lineage>
</organism>
<evidence type="ECO:0000313" key="3">
    <source>
        <dbReference type="Proteomes" id="UP000235392"/>
    </source>
</evidence>
<feature type="compositionally biased region" description="Basic and acidic residues" evidence="1">
    <location>
        <begin position="100"/>
        <end position="119"/>
    </location>
</feature>
<dbReference type="AlphaFoldDB" id="A0A2N5V118"/>
<evidence type="ECO:0000256" key="1">
    <source>
        <dbReference type="SAM" id="MobiDB-lite"/>
    </source>
</evidence>
<comment type="caution">
    <text evidence="2">The sequence shown here is derived from an EMBL/GenBank/DDBJ whole genome shotgun (WGS) entry which is preliminary data.</text>
</comment>
<dbReference type="Proteomes" id="UP000235392">
    <property type="component" value="Unassembled WGS sequence"/>
</dbReference>
<proteinExistence type="predicted"/>
<reference evidence="2 3" key="1">
    <citation type="submission" date="2017-11" db="EMBL/GenBank/DDBJ databases">
        <title>De novo assembly and phasing of dikaryotic genomes from two isolates of Puccinia coronata f. sp. avenae, the causal agent of oat crown rust.</title>
        <authorList>
            <person name="Miller M.E."/>
            <person name="Zhang Y."/>
            <person name="Omidvar V."/>
            <person name="Sperschneider J."/>
            <person name="Schwessinger B."/>
            <person name="Raley C."/>
            <person name="Palmer J.M."/>
            <person name="Garnica D."/>
            <person name="Upadhyaya N."/>
            <person name="Rathjen J."/>
            <person name="Taylor J.M."/>
            <person name="Park R.F."/>
            <person name="Dodds P.N."/>
            <person name="Hirsch C.D."/>
            <person name="Kianian S.F."/>
            <person name="Figueroa M."/>
        </authorList>
    </citation>
    <scope>NUCLEOTIDE SEQUENCE [LARGE SCALE GENOMIC DNA]</scope>
    <source>
        <strain evidence="2">12SD80</strain>
    </source>
</reference>
<evidence type="ECO:0000313" key="2">
    <source>
        <dbReference type="EMBL" id="PLW43684.1"/>
    </source>
</evidence>
<accession>A0A2N5V118</accession>
<name>A0A2N5V118_9BASI</name>
<sequence>MNIQTHVPPLQLSRRHHVSSTSHLPPAVGYAASNRVATALDMNDVTTSQKMMTADSPAPIRKRAQQYTLDFQKGRKHDQGKHEVKSSASYTKFRARRAFKQREKRGLEDPGRGFEEAKRIAKMKGKKKMSEDSEDQSSSLQDYDETASERSRKLGGIGARSSKLLGDSANALKKVTSNHWKAALVKIQAVRNFEIKEPEIVTKAKKAVKEYEEAGTAAMADRLGQVHDFFDYIWDAIQKEGFGEMLDHSEIWSVWCLAKLASQAGSLAELK</sequence>
<feature type="region of interest" description="Disordered" evidence="1">
    <location>
        <begin position="1"/>
        <end position="26"/>
    </location>
</feature>